<dbReference type="Gene3D" id="2.60.40.1220">
    <property type="match status" value="6"/>
</dbReference>
<feature type="domain" description="SbsA Ig-like" evidence="6">
    <location>
        <begin position="45"/>
        <end position="146"/>
    </location>
</feature>
<evidence type="ECO:0000256" key="1">
    <source>
        <dbReference type="ARBA" id="ARBA00022729"/>
    </source>
</evidence>
<dbReference type="PANTHER" id="PTHR23221">
    <property type="entry name" value="GLYCOSYLPHOSPHATIDYLINOSITOL PHOSPHOLIPASE D"/>
    <property type="match status" value="1"/>
</dbReference>
<dbReference type="SUPFAM" id="SSF69318">
    <property type="entry name" value="Integrin alpha N-terminal domain"/>
    <property type="match status" value="1"/>
</dbReference>
<evidence type="ECO:0000256" key="3">
    <source>
        <dbReference type="ARBA" id="ARBA00022801"/>
    </source>
</evidence>
<dbReference type="Gene3D" id="2.130.10.130">
    <property type="entry name" value="Integrin alpha, N-terminal"/>
    <property type="match status" value="3"/>
</dbReference>
<reference evidence="7 8" key="1">
    <citation type="journal article" date="2015" name="PLoS Negl. Trop. Dis.">
        <title>Distribution of Plasmids in Distinct Leptospira Pathogenic Species.</title>
        <authorList>
            <person name="Wang Y."/>
            <person name="Zhuang X."/>
            <person name="Zhong Y."/>
            <person name="Zhang C."/>
            <person name="Zhang Y."/>
            <person name="Zeng L."/>
            <person name="Zhu Y."/>
            <person name="He P."/>
            <person name="Dong K."/>
            <person name="Pal U."/>
            <person name="Guo X."/>
            <person name="Qin J."/>
        </authorList>
    </citation>
    <scope>NUCLEOTIDE SEQUENCE [LARGE SCALE GENOMIC DNA]</scope>
    <source>
        <strain evidence="7 8">56604</strain>
    </source>
</reference>
<proteinExistence type="predicted"/>
<evidence type="ECO:0000259" key="6">
    <source>
        <dbReference type="Pfam" id="PF13205"/>
    </source>
</evidence>
<dbReference type="InterPro" id="IPR028994">
    <property type="entry name" value="Integrin_alpha_N"/>
</dbReference>
<dbReference type="Proteomes" id="UP000058857">
    <property type="component" value="Chromosome 1"/>
</dbReference>
<feature type="domain" description="SbsA Ig-like" evidence="6">
    <location>
        <begin position="375"/>
        <end position="484"/>
    </location>
</feature>
<dbReference type="PROSITE" id="PS51470">
    <property type="entry name" value="FG_GAP"/>
    <property type="match status" value="3"/>
</dbReference>
<sequence>MKISVKILFSFSIFILGSMSCVQGNGNSGIPFLAYLDFGSRIPNTNSFNVFQISPGPNVTGVSLNTSIQVGFSQKLDSSSIQSQSVQLTQGNAVIAGSLTSTEKTLLFNPTSALAASKVYTVRVSKSIKSEEGSSLSEDYVWNFTTGAIVDAIAPDLSLRTPAINATLVPNNTSVQVALTETMDCTSVNAGTLTLKNTVTTFYEAGNVACVGSVITFTPTAPTLLAPNTTYQVNLSSTAKDLANNALANNYNWNFTTGPGPDLVPPTVSFISPAPNALNVPINSAVSIAFSEPIDCNTITGNIILDDNPLLPGTVNVGVTCTITTATLTPAANLATNTVYTVIFSNAVTDLQNNGINPVPGPFTFTTVAAPILDLTPPTVTSKVPAASATGVGLNTNPMVVFSEPMFCPSVNTGSFKLKETASPPGTYLNGTVQCLGTSATWTPDDPLTANTQYTVEVTAGALDGSNNALNPPVGPLNLWNFTTGSGLDTTRPNVVLVTPGNGALGVPVNSGANVAFSEAMDCTTIIGGGGGIVLDDDPAFGSPIGITINCNGNMATFSPTAPPLAFNTTYYAKIKNTVTDTFSNSMNADYSWSFTTGIAADSVAPQISLSSPSSGATGIPTNATVTVAFNESINCSTLNLTVNNGIAGTTSCSGSSATFTPNDPPGLSASTTYAVTIAAGLKDIAGNAMAGSNWNFTTGVAPDVTPPTVTIQNLRDKSTVESGFVIGTAADARGIAKVEVKIDALGFTDANVSGTTSWKYLLPTGLNTWKPNSQHTIQVRVTDTSNNVTDSAIITVRKGTNKDINGDGYVDLVTSEYGQGIVYLFYSSGTTGITIANATAASRTIVGVKADFFGKTVASGDFNGDGFADVAVGAPNTGNGKAYIFHSAGAQGINTSFYMFANTILTGNTAGEQFGASLATGDMSGDGYTDLVVGAPGYSTAKGRIYVFHSQGGTGVTTATVTVNAVMGTCITPPSCNYFKVGANNNDQFGYSIAVGNINGGDFDDIAVGAPGNDGGVPVANNGRIYIYYGTGANLGGPNTITNTSTAVPVTPGKNARLGHAIAIADFDNSGFADLAAAAPNYNLIAGRVEFYTSAGVGGIGDNTLGNGVRMITGSTTGDAIGSQLTARDLDLDGNADIIIGAALDPAIFLTSLPLNAALNFTNNNTYNIINGGGVTSLINGPGKLISTADINGDGSPDLIISTAADTRIYHLANTGLPIAGMPTPSNLNASSVISGSPLIGGIGGGQVTVTSLELLSIEIRLLSLRETFPGVKLD</sequence>
<feature type="chain" id="PRO_5044368247" evidence="5">
    <location>
        <begin position="25"/>
        <end position="1276"/>
    </location>
</feature>
<gene>
    <name evidence="7" type="ORF">LBBP_02722</name>
</gene>
<accession>A0A0S2ITF4</accession>
<feature type="domain" description="SbsA Ig-like" evidence="6">
    <location>
        <begin position="151"/>
        <end position="257"/>
    </location>
</feature>
<dbReference type="EMBL" id="CP012029">
    <property type="protein sequence ID" value="ALO26945.1"/>
    <property type="molecule type" value="Genomic_DNA"/>
</dbReference>
<dbReference type="InterPro" id="IPR032812">
    <property type="entry name" value="SbsA_Ig"/>
</dbReference>
<evidence type="ECO:0000313" key="7">
    <source>
        <dbReference type="EMBL" id="ALO26945.1"/>
    </source>
</evidence>
<dbReference type="PROSITE" id="PS51257">
    <property type="entry name" value="PROKAR_LIPOPROTEIN"/>
    <property type="match status" value="1"/>
</dbReference>
<dbReference type="InterPro" id="IPR014755">
    <property type="entry name" value="Cu-Rt/internalin_Ig-like"/>
</dbReference>
<organism evidence="7">
    <name type="scientific">Leptospira borgpetersenii serovar Ballum</name>
    <dbReference type="NCBI Taxonomy" id="280505"/>
    <lineage>
        <taxon>Bacteria</taxon>
        <taxon>Pseudomonadati</taxon>
        <taxon>Spirochaetota</taxon>
        <taxon>Spirochaetia</taxon>
        <taxon>Leptospirales</taxon>
        <taxon>Leptospiraceae</taxon>
        <taxon>Leptospira</taxon>
    </lineage>
</organism>
<feature type="domain" description="SbsA Ig-like" evidence="6">
    <location>
        <begin position="264"/>
        <end position="367"/>
    </location>
</feature>
<name>A0A0S2ITF4_LEPBO</name>
<dbReference type="SMART" id="SM00191">
    <property type="entry name" value="Int_alpha"/>
    <property type="match status" value="5"/>
</dbReference>
<keyword evidence="4" id="KW-0325">Glycoprotein</keyword>
<dbReference type="PANTHER" id="PTHR23221:SF7">
    <property type="entry name" value="PHOSPHATIDYLINOSITOL-GLYCAN-SPECIFIC PHOSPHOLIPASE D"/>
    <property type="match status" value="1"/>
</dbReference>
<dbReference type="InterPro" id="IPR013783">
    <property type="entry name" value="Ig-like_fold"/>
</dbReference>
<dbReference type="GO" id="GO:0016787">
    <property type="term" value="F:hydrolase activity"/>
    <property type="evidence" value="ECO:0007669"/>
    <property type="project" value="UniProtKB-KW"/>
</dbReference>
<dbReference type="InterPro" id="IPR013517">
    <property type="entry name" value="FG-GAP"/>
</dbReference>
<dbReference type="PATRIC" id="fig|280505.15.peg.2659"/>
<dbReference type="Gene3D" id="2.60.40.10">
    <property type="entry name" value="Immunoglobulins"/>
    <property type="match status" value="1"/>
</dbReference>
<evidence type="ECO:0000256" key="2">
    <source>
        <dbReference type="ARBA" id="ARBA00022737"/>
    </source>
</evidence>
<feature type="signal peptide" evidence="5">
    <location>
        <begin position="1"/>
        <end position="24"/>
    </location>
</feature>
<protein>
    <submittedName>
        <fullName evidence="7">Ig-like protein</fullName>
    </submittedName>
</protein>
<evidence type="ECO:0000256" key="5">
    <source>
        <dbReference type="SAM" id="SignalP"/>
    </source>
</evidence>
<dbReference type="InterPro" id="IPR013519">
    <property type="entry name" value="Int_alpha_beta-p"/>
</dbReference>
<evidence type="ECO:0000313" key="8">
    <source>
        <dbReference type="Proteomes" id="UP000058857"/>
    </source>
</evidence>
<feature type="domain" description="SbsA Ig-like" evidence="6">
    <location>
        <begin position="602"/>
        <end position="699"/>
    </location>
</feature>
<dbReference type="Pfam" id="PF13205">
    <property type="entry name" value="Big_5"/>
    <property type="match status" value="6"/>
</dbReference>
<evidence type="ECO:0000256" key="4">
    <source>
        <dbReference type="ARBA" id="ARBA00023180"/>
    </source>
</evidence>
<keyword evidence="2" id="KW-0677">Repeat</keyword>
<dbReference type="Pfam" id="PF01839">
    <property type="entry name" value="FG-GAP"/>
    <property type="match status" value="3"/>
</dbReference>
<feature type="domain" description="SbsA Ig-like" evidence="6">
    <location>
        <begin position="489"/>
        <end position="597"/>
    </location>
</feature>
<dbReference type="AlphaFoldDB" id="A0A0S2ITF4"/>
<keyword evidence="1 5" id="KW-0732">Signal</keyword>
<keyword evidence="3" id="KW-0378">Hydrolase</keyword>